<dbReference type="KEGG" id="hha:Hhal_0820"/>
<accession>A1WV84</accession>
<evidence type="ECO:0000313" key="3">
    <source>
        <dbReference type="EMBL" id="ABM61596.1"/>
    </source>
</evidence>
<gene>
    <name evidence="3" type="ordered locus">Hhal_0820</name>
</gene>
<evidence type="ECO:0000313" key="4">
    <source>
        <dbReference type="Proteomes" id="UP000000647"/>
    </source>
</evidence>
<dbReference type="PANTHER" id="PTHR43428:SF1">
    <property type="entry name" value="ARSENATE REDUCTASE"/>
    <property type="match status" value="1"/>
</dbReference>
<dbReference type="OrthoDB" id="9793058at2"/>
<dbReference type="CDD" id="cd16345">
    <property type="entry name" value="LMWP_ArsC"/>
    <property type="match status" value="1"/>
</dbReference>
<keyword evidence="4" id="KW-1185">Reference proteome</keyword>
<dbReference type="eggNOG" id="COG0394">
    <property type="taxonomic scope" value="Bacteria"/>
</dbReference>
<protein>
    <submittedName>
        <fullName evidence="3">Protein tyrosine phosphatase</fullName>
    </submittedName>
</protein>
<dbReference type="EMBL" id="CP000544">
    <property type="protein sequence ID" value="ABM61596.1"/>
    <property type="molecule type" value="Genomic_DNA"/>
</dbReference>
<name>A1WV84_HALHL</name>
<dbReference type="PANTHER" id="PTHR43428">
    <property type="entry name" value="ARSENATE REDUCTASE"/>
    <property type="match status" value="1"/>
</dbReference>
<reference evidence="3 4" key="2">
    <citation type="journal article" date="2013" name="Stand. Genomic Sci.">
        <title>Complete genome sequence of Halorhodospira halophila SL1.</title>
        <authorList>
            <person name="Challacombe J.F."/>
            <person name="Majid S."/>
            <person name="Deole R."/>
            <person name="Brettin T.S."/>
            <person name="Bruce D."/>
            <person name="Delano S.F."/>
            <person name="Detter J.C."/>
            <person name="Gleasner C.D."/>
            <person name="Han C.S."/>
            <person name="Misra M."/>
            <person name="Reitenga K.G."/>
            <person name="Mikhailova N."/>
            <person name="Woyke T."/>
            <person name="Pitluck S."/>
            <person name="Nolan M."/>
            <person name="Land M.L."/>
            <person name="Saunders E."/>
            <person name="Tapia R."/>
            <person name="Lapidus A."/>
            <person name="Ivanova N."/>
            <person name="Hoff W.D."/>
        </authorList>
    </citation>
    <scope>NUCLEOTIDE SEQUENCE [LARGE SCALE GENOMIC DNA]</scope>
    <source>
        <strain evidence="4">DSM 244 / SL1</strain>
    </source>
</reference>
<feature type="domain" description="Phosphotyrosine protein phosphatase I" evidence="2">
    <location>
        <begin position="5"/>
        <end position="140"/>
    </location>
</feature>
<sequence length="150" mass="16254">MSNKTRVLFLSNGNACRSQMAEGFAENLAGHLIEPCSAGIAPAQELDARAAKVMSEDWTDISSKAPKALDPALLEQVDMVVTLTEEAREACPALPDGVEHRHWPTADPAQAASDDDAKSMAAYRDAQDEIKENILFLLNDVRGGIDEFEI</sequence>
<organism evidence="3 4">
    <name type="scientific">Halorhodospira halophila (strain DSM 244 / SL1)</name>
    <name type="common">Ectothiorhodospira halophila (strain DSM 244 / SL1)</name>
    <dbReference type="NCBI Taxonomy" id="349124"/>
    <lineage>
        <taxon>Bacteria</taxon>
        <taxon>Pseudomonadati</taxon>
        <taxon>Pseudomonadota</taxon>
        <taxon>Gammaproteobacteria</taxon>
        <taxon>Chromatiales</taxon>
        <taxon>Ectothiorhodospiraceae</taxon>
        <taxon>Halorhodospira</taxon>
    </lineage>
</organism>
<dbReference type="InterPro" id="IPR023485">
    <property type="entry name" value="Ptyr_pPase"/>
</dbReference>
<dbReference type="STRING" id="349124.Hhal_0820"/>
<dbReference type="SMART" id="SM00226">
    <property type="entry name" value="LMWPc"/>
    <property type="match status" value="1"/>
</dbReference>
<proteinExistence type="predicted"/>
<evidence type="ECO:0000256" key="1">
    <source>
        <dbReference type="ARBA" id="ARBA00022849"/>
    </source>
</evidence>
<dbReference type="RefSeq" id="WP_011813619.1">
    <property type="nucleotide sequence ID" value="NC_008789.1"/>
</dbReference>
<reference evidence="4" key="1">
    <citation type="submission" date="2006-12" db="EMBL/GenBank/DDBJ databases">
        <title>Complete sequence of Halorhodospira halophila SL1.</title>
        <authorList>
            <consortium name="US DOE Joint Genome Institute"/>
            <person name="Copeland A."/>
            <person name="Lucas S."/>
            <person name="Lapidus A."/>
            <person name="Barry K."/>
            <person name="Detter J.C."/>
            <person name="Glavina del Rio T."/>
            <person name="Hammon N."/>
            <person name="Israni S."/>
            <person name="Dalin E."/>
            <person name="Tice H."/>
            <person name="Pitluck S."/>
            <person name="Saunders E."/>
            <person name="Brettin T."/>
            <person name="Bruce D."/>
            <person name="Han C."/>
            <person name="Tapia R."/>
            <person name="Schmutz J."/>
            <person name="Larimer F."/>
            <person name="Land M."/>
            <person name="Hauser L."/>
            <person name="Kyrpides N."/>
            <person name="Mikhailova N."/>
            <person name="Hoff W."/>
            <person name="Richardson P."/>
        </authorList>
    </citation>
    <scope>NUCLEOTIDE SEQUENCE [LARGE SCALE GENOMIC DNA]</scope>
    <source>
        <strain evidence="4">DSM 244 / SL1</strain>
    </source>
</reference>
<dbReference type="SUPFAM" id="SSF52788">
    <property type="entry name" value="Phosphotyrosine protein phosphatases I"/>
    <property type="match status" value="1"/>
</dbReference>
<evidence type="ECO:0000259" key="2">
    <source>
        <dbReference type="SMART" id="SM00226"/>
    </source>
</evidence>
<dbReference type="HOGENOM" id="CLU_071415_3_2_6"/>
<dbReference type="Pfam" id="PF01451">
    <property type="entry name" value="LMWPc"/>
    <property type="match status" value="1"/>
</dbReference>
<dbReference type="GO" id="GO:0046685">
    <property type="term" value="P:response to arsenic-containing substance"/>
    <property type="evidence" value="ECO:0007669"/>
    <property type="project" value="UniProtKB-KW"/>
</dbReference>
<dbReference type="Gene3D" id="3.40.50.2300">
    <property type="match status" value="1"/>
</dbReference>
<dbReference type="AlphaFoldDB" id="A1WV84"/>
<keyword evidence="1" id="KW-0059">Arsenical resistance</keyword>
<dbReference type="InterPro" id="IPR036196">
    <property type="entry name" value="Ptyr_pPase_sf"/>
</dbReference>
<dbReference type="Proteomes" id="UP000000647">
    <property type="component" value="Chromosome"/>
</dbReference>